<protein>
    <submittedName>
        <fullName evidence="2">Uncharacterized protein</fullName>
    </submittedName>
</protein>
<name>A0AAV8PYF5_ENSVE</name>
<proteinExistence type="predicted"/>
<organism evidence="2 3">
    <name type="scientific">Ensete ventricosum</name>
    <name type="common">Abyssinian banana</name>
    <name type="synonym">Musa ensete</name>
    <dbReference type="NCBI Taxonomy" id="4639"/>
    <lineage>
        <taxon>Eukaryota</taxon>
        <taxon>Viridiplantae</taxon>
        <taxon>Streptophyta</taxon>
        <taxon>Embryophyta</taxon>
        <taxon>Tracheophyta</taxon>
        <taxon>Spermatophyta</taxon>
        <taxon>Magnoliopsida</taxon>
        <taxon>Liliopsida</taxon>
        <taxon>Zingiberales</taxon>
        <taxon>Musaceae</taxon>
        <taxon>Ensete</taxon>
    </lineage>
</organism>
<evidence type="ECO:0000313" key="3">
    <source>
        <dbReference type="Proteomes" id="UP001222027"/>
    </source>
</evidence>
<dbReference type="AlphaFoldDB" id="A0AAV8PYF5"/>
<dbReference type="Proteomes" id="UP001222027">
    <property type="component" value="Unassembled WGS sequence"/>
</dbReference>
<evidence type="ECO:0000256" key="1">
    <source>
        <dbReference type="SAM" id="MobiDB-lite"/>
    </source>
</evidence>
<feature type="region of interest" description="Disordered" evidence="1">
    <location>
        <begin position="1"/>
        <end position="30"/>
    </location>
</feature>
<reference evidence="2 3" key="1">
    <citation type="submission" date="2022-12" db="EMBL/GenBank/DDBJ databases">
        <title>Chromosome-scale assembly of the Ensete ventricosum genome.</title>
        <authorList>
            <person name="Dussert Y."/>
            <person name="Stocks J."/>
            <person name="Wendawek A."/>
            <person name="Woldeyes F."/>
            <person name="Nichols R.A."/>
            <person name="Borrell J.S."/>
        </authorList>
    </citation>
    <scope>NUCLEOTIDE SEQUENCE [LARGE SCALE GENOMIC DNA]</scope>
    <source>
        <strain evidence="3">cv. Maze</strain>
        <tissue evidence="2">Seeds</tissue>
    </source>
</reference>
<dbReference type="EMBL" id="JAQQAF010000003">
    <property type="protein sequence ID" value="KAJ8501265.1"/>
    <property type="molecule type" value="Genomic_DNA"/>
</dbReference>
<evidence type="ECO:0000313" key="2">
    <source>
        <dbReference type="EMBL" id="KAJ8501265.1"/>
    </source>
</evidence>
<keyword evidence="3" id="KW-1185">Reference proteome</keyword>
<comment type="caution">
    <text evidence="2">The sequence shown here is derived from an EMBL/GenBank/DDBJ whole genome shotgun (WGS) entry which is preliminary data.</text>
</comment>
<gene>
    <name evidence="2" type="ORF">OPV22_011817</name>
</gene>
<accession>A0AAV8PYF5</accession>
<sequence>MPTGGVFKVGEGPTASGERPDGTSHVSSSAFSAPVRASSWRRFDLGLECTNHSRGVAAPVDRSRTGVGGDSSGGWLHAFKNLLCSDRWLLLPDVVGLNWLLVNQQVEPKARSEYFVAWFLRSVVTFPEPEIANIALVYW</sequence>